<evidence type="ECO:0000313" key="2">
    <source>
        <dbReference type="Proteomes" id="UP000253490"/>
    </source>
</evidence>
<dbReference type="EMBL" id="QNRX01000001">
    <property type="protein sequence ID" value="RBP70228.1"/>
    <property type="molecule type" value="Genomic_DNA"/>
</dbReference>
<organism evidence="1 2">
    <name type="scientific">Alkalibaculum bacchi</name>
    <dbReference type="NCBI Taxonomy" id="645887"/>
    <lineage>
        <taxon>Bacteria</taxon>
        <taxon>Bacillati</taxon>
        <taxon>Bacillota</taxon>
        <taxon>Clostridia</taxon>
        <taxon>Eubacteriales</taxon>
        <taxon>Eubacteriaceae</taxon>
        <taxon>Alkalibaculum</taxon>
    </lineage>
</organism>
<comment type="caution">
    <text evidence="1">The sequence shown here is derived from an EMBL/GenBank/DDBJ whole genome shotgun (WGS) entry which is preliminary data.</text>
</comment>
<gene>
    <name evidence="1" type="ORF">DES36_101288</name>
</gene>
<protein>
    <submittedName>
        <fullName evidence="1">Spore coat associated protein JA (CotJA)</fullName>
    </submittedName>
</protein>
<dbReference type="InterPro" id="IPR020256">
    <property type="entry name" value="Spore_coat_CotJA"/>
</dbReference>
<dbReference type="RefSeq" id="WP_170128130.1">
    <property type="nucleotide sequence ID" value="NZ_CALNCS010000005.1"/>
</dbReference>
<name>A0A366IIW7_9FIRM</name>
<keyword evidence="2" id="KW-1185">Reference proteome</keyword>
<evidence type="ECO:0000313" key="1">
    <source>
        <dbReference type="EMBL" id="RBP70228.1"/>
    </source>
</evidence>
<dbReference type="Proteomes" id="UP000253490">
    <property type="component" value="Unassembled WGS sequence"/>
</dbReference>
<dbReference type="AlphaFoldDB" id="A0A366IIW7"/>
<proteinExistence type="predicted"/>
<sequence>MAEIKDQEFMPIVPFMPTNPQYGNAYVPYQMDFDIVEPREAMEMGTVFPSLFSQYEEGESL</sequence>
<reference evidence="1 2" key="1">
    <citation type="submission" date="2018-06" db="EMBL/GenBank/DDBJ databases">
        <title>Genomic Encyclopedia of Type Strains, Phase IV (KMG-IV): sequencing the most valuable type-strain genomes for metagenomic binning, comparative biology and taxonomic classification.</title>
        <authorList>
            <person name="Goeker M."/>
        </authorList>
    </citation>
    <scope>NUCLEOTIDE SEQUENCE [LARGE SCALE GENOMIC DNA]</scope>
    <source>
        <strain evidence="1 2">DSM 22112</strain>
    </source>
</reference>
<accession>A0A366IIW7</accession>
<dbReference type="Pfam" id="PF11007">
    <property type="entry name" value="CotJA"/>
    <property type="match status" value="1"/>
</dbReference>